<reference evidence="6 7" key="1">
    <citation type="submission" date="2020-08" db="EMBL/GenBank/DDBJ databases">
        <title>Genomic Encyclopedia of Type Strains, Phase IV (KMG-IV): sequencing the most valuable type-strain genomes for metagenomic binning, comparative biology and taxonomic classification.</title>
        <authorList>
            <person name="Goeker M."/>
        </authorList>
    </citation>
    <scope>NUCLEOTIDE SEQUENCE [LARGE SCALE GENOMIC DNA]</scope>
    <source>
        <strain evidence="6 7">DSM 24661</strain>
    </source>
</reference>
<feature type="transmembrane region" description="Helical" evidence="5">
    <location>
        <begin position="415"/>
        <end position="439"/>
    </location>
</feature>
<comment type="subcellular location">
    <subcellularLocation>
        <location evidence="1">Membrane</location>
        <topology evidence="1">Multi-pass membrane protein</topology>
    </subcellularLocation>
</comment>
<feature type="transmembrane region" description="Helical" evidence="5">
    <location>
        <begin position="83"/>
        <end position="102"/>
    </location>
</feature>
<feature type="transmembrane region" description="Helical" evidence="5">
    <location>
        <begin position="282"/>
        <end position="303"/>
    </location>
</feature>
<dbReference type="AlphaFoldDB" id="A0A840UJH6"/>
<proteinExistence type="predicted"/>
<feature type="transmembrane region" description="Helical" evidence="5">
    <location>
        <begin position="349"/>
        <end position="368"/>
    </location>
</feature>
<keyword evidence="4 5" id="KW-0472">Membrane</keyword>
<dbReference type="Proteomes" id="UP000559117">
    <property type="component" value="Unassembled WGS sequence"/>
</dbReference>
<accession>A0A840UJH6</accession>
<dbReference type="GO" id="GO:0015171">
    <property type="term" value="F:amino acid transmembrane transporter activity"/>
    <property type="evidence" value="ECO:0007669"/>
    <property type="project" value="TreeGrafter"/>
</dbReference>
<evidence type="ECO:0000256" key="5">
    <source>
        <dbReference type="SAM" id="Phobius"/>
    </source>
</evidence>
<sequence>MSEKTKPKLNEWAATAICGNDITSSCLYVSALSIVYAGQWAWVSLLMVSVVLFFYRSIYSEVVGALPLNGGAYNALLNTTSKFVASLAACFTLLSYMATAVISANEAMHYLQILWHNLPVIEATIFLLAVFMVLTIIGIGESAKVATAIFIMHLSTIGILILAAVWGLIHNGWYIFLDNFHRPVEGSLTMALFFGFSAAMLGISGFESSANFVEEQKEGIFPKTLRNMWLAVTFINPVVAFLALSLAPVRQIAGHQEALLSYMGSITGGNWLAGLISLDATLVLSGAVLTSFIGVTGLVHRMVLDRCLPQILLKVNRYGTQYRIVVAFFVLSVSVLMVTRGQLSTLAGVYTISFLSVMALFGMGNLLLKMRRSGLRRPVRASWAGALFAIIAVLAALAGNVFINPVYVGVFFQYFLPTVIIVLIMLNRVVLLTGCLFFIQAVSKKLTWAADVLSQRLESKIADINSQQVVFFTRGGDLGNLNLALIYVRNNEHSNRMKIVTVVRDGSEVPPRLAEDVRFLDRAYPDIDIEFIVQHGVFGPELIQELSQKWKIPANFMFIGSPNGAFNYNLADLGGVRLII</sequence>
<keyword evidence="7" id="KW-1185">Reference proteome</keyword>
<organism evidence="6 7">
    <name type="scientific">Pectinatus brassicae</name>
    <dbReference type="NCBI Taxonomy" id="862415"/>
    <lineage>
        <taxon>Bacteria</taxon>
        <taxon>Bacillati</taxon>
        <taxon>Bacillota</taxon>
        <taxon>Negativicutes</taxon>
        <taxon>Selenomonadales</taxon>
        <taxon>Selenomonadaceae</taxon>
        <taxon>Pectinatus</taxon>
    </lineage>
</organism>
<keyword evidence="2 5" id="KW-0812">Transmembrane</keyword>
<dbReference type="RefSeq" id="WP_183863015.1">
    <property type="nucleotide sequence ID" value="NZ_JACHFH010000041.1"/>
</dbReference>
<dbReference type="EMBL" id="JACHFH010000041">
    <property type="protein sequence ID" value="MBB5337296.1"/>
    <property type="molecule type" value="Genomic_DNA"/>
</dbReference>
<dbReference type="Pfam" id="PF13520">
    <property type="entry name" value="AA_permease_2"/>
    <property type="match status" value="1"/>
</dbReference>
<dbReference type="InterPro" id="IPR002293">
    <property type="entry name" value="AA/rel_permease1"/>
</dbReference>
<dbReference type="PANTHER" id="PTHR43243">
    <property type="entry name" value="INNER MEMBRANE TRANSPORTER YGJI-RELATED"/>
    <property type="match status" value="1"/>
</dbReference>
<evidence type="ECO:0000256" key="4">
    <source>
        <dbReference type="ARBA" id="ARBA00023136"/>
    </source>
</evidence>
<dbReference type="Gene3D" id="1.20.1740.10">
    <property type="entry name" value="Amino acid/polyamine transporter I"/>
    <property type="match status" value="1"/>
</dbReference>
<evidence type="ECO:0000313" key="7">
    <source>
        <dbReference type="Proteomes" id="UP000559117"/>
    </source>
</evidence>
<dbReference type="GO" id="GO:0016020">
    <property type="term" value="C:membrane"/>
    <property type="evidence" value="ECO:0007669"/>
    <property type="project" value="UniProtKB-SubCell"/>
</dbReference>
<protein>
    <submittedName>
        <fullName evidence="6">Amino acid transporter</fullName>
    </submittedName>
</protein>
<evidence type="ECO:0000313" key="6">
    <source>
        <dbReference type="EMBL" id="MBB5337296.1"/>
    </source>
</evidence>
<keyword evidence="3 5" id="KW-1133">Transmembrane helix</keyword>
<comment type="caution">
    <text evidence="6">The sequence shown here is derived from an EMBL/GenBank/DDBJ whole genome shotgun (WGS) entry which is preliminary data.</text>
</comment>
<evidence type="ECO:0000256" key="1">
    <source>
        <dbReference type="ARBA" id="ARBA00004141"/>
    </source>
</evidence>
<evidence type="ECO:0000256" key="3">
    <source>
        <dbReference type="ARBA" id="ARBA00022989"/>
    </source>
</evidence>
<dbReference type="PANTHER" id="PTHR43243:SF11">
    <property type="entry name" value="AMINO ACID PERMEASE_ SLC12A DOMAIN-CONTAINING PROTEIN"/>
    <property type="match status" value="1"/>
</dbReference>
<evidence type="ECO:0000256" key="2">
    <source>
        <dbReference type="ARBA" id="ARBA00022692"/>
    </source>
</evidence>
<feature type="transmembrane region" description="Helical" evidence="5">
    <location>
        <begin position="190"/>
        <end position="208"/>
    </location>
</feature>
<feature type="transmembrane region" description="Helical" evidence="5">
    <location>
        <begin position="40"/>
        <end position="58"/>
    </location>
</feature>
<gene>
    <name evidence="6" type="ORF">HNR32_002456</name>
</gene>
<feature type="transmembrane region" description="Helical" evidence="5">
    <location>
        <begin position="114"/>
        <end position="139"/>
    </location>
</feature>
<name>A0A840UJH6_9FIRM</name>
<feature type="transmembrane region" description="Helical" evidence="5">
    <location>
        <begin position="228"/>
        <end position="247"/>
    </location>
</feature>
<feature type="transmembrane region" description="Helical" evidence="5">
    <location>
        <begin position="324"/>
        <end position="343"/>
    </location>
</feature>
<feature type="transmembrane region" description="Helical" evidence="5">
    <location>
        <begin position="380"/>
        <end position="403"/>
    </location>
</feature>
<feature type="transmembrane region" description="Helical" evidence="5">
    <location>
        <begin position="145"/>
        <end position="169"/>
    </location>
</feature>